<feature type="coiled-coil region" evidence="1">
    <location>
        <begin position="6"/>
        <end position="81"/>
    </location>
</feature>
<dbReference type="RefSeq" id="WP_186995990.1">
    <property type="nucleotide sequence ID" value="NZ_JACOQK010000001.1"/>
</dbReference>
<sequence>MTITEKKQYLLQLKSLENQIKEADEKRIEAISALNSTAINYSGLPTGNGKHNRIEMGIEKVQEAQEKVNQLIDQKTIIKNDILLRIKQCPTKECRVLLRCKYIKFMTWAAIAKKLGISKEHTRKYLHLKALKEFK</sequence>
<evidence type="ECO:0000256" key="1">
    <source>
        <dbReference type="SAM" id="Coils"/>
    </source>
</evidence>
<comment type="caution">
    <text evidence="2">The sequence shown here is derived from an EMBL/GenBank/DDBJ whole genome shotgun (WGS) entry which is preliminary data.</text>
</comment>
<organism evidence="2 3">
    <name type="scientific">Clostridium facile</name>
    <dbReference type="NCBI Taxonomy" id="2763035"/>
    <lineage>
        <taxon>Bacteria</taxon>
        <taxon>Bacillati</taxon>
        <taxon>Bacillota</taxon>
        <taxon>Clostridia</taxon>
        <taxon>Eubacteriales</taxon>
        <taxon>Clostridiaceae</taxon>
        <taxon>Clostridium</taxon>
    </lineage>
</organism>
<evidence type="ECO:0000313" key="3">
    <source>
        <dbReference type="Proteomes" id="UP000649151"/>
    </source>
</evidence>
<gene>
    <name evidence="2" type="ORF">H8Z77_01825</name>
</gene>
<evidence type="ECO:0000313" key="2">
    <source>
        <dbReference type="EMBL" id="MBC5786760.1"/>
    </source>
</evidence>
<keyword evidence="1" id="KW-0175">Coiled coil</keyword>
<dbReference type="EMBL" id="JACOQK010000001">
    <property type="protein sequence ID" value="MBC5786760.1"/>
    <property type="molecule type" value="Genomic_DNA"/>
</dbReference>
<reference evidence="2 3" key="1">
    <citation type="submission" date="2020-08" db="EMBL/GenBank/DDBJ databases">
        <title>Genome public.</title>
        <authorList>
            <person name="Liu C."/>
            <person name="Sun Q."/>
        </authorList>
    </citation>
    <scope>NUCLEOTIDE SEQUENCE [LARGE SCALE GENOMIC DNA]</scope>
    <source>
        <strain evidence="2 3">NSJ-27</strain>
    </source>
</reference>
<protein>
    <submittedName>
        <fullName evidence="2">Uncharacterized protein</fullName>
    </submittedName>
</protein>
<accession>A0ABR7INQ1</accession>
<proteinExistence type="predicted"/>
<name>A0ABR7INQ1_9CLOT</name>
<dbReference type="Proteomes" id="UP000649151">
    <property type="component" value="Unassembled WGS sequence"/>
</dbReference>
<keyword evidence="3" id="KW-1185">Reference proteome</keyword>